<dbReference type="EMBL" id="KV745644">
    <property type="protein sequence ID" value="OCK73824.1"/>
    <property type="molecule type" value="Genomic_DNA"/>
</dbReference>
<dbReference type="InterPro" id="IPR002110">
    <property type="entry name" value="Ankyrin_rpt"/>
</dbReference>
<dbReference type="Proteomes" id="UP000250266">
    <property type="component" value="Unassembled WGS sequence"/>
</dbReference>
<accession>A0A8E2DY94</accession>
<evidence type="ECO:0000313" key="2">
    <source>
        <dbReference type="Proteomes" id="UP000250266"/>
    </source>
</evidence>
<gene>
    <name evidence="1" type="ORF">K432DRAFT_311954</name>
</gene>
<dbReference type="SUPFAM" id="SSF48403">
    <property type="entry name" value="Ankyrin repeat"/>
    <property type="match status" value="1"/>
</dbReference>
<dbReference type="AlphaFoldDB" id="A0A8E2DY94"/>
<protein>
    <recommendedName>
        <fullName evidence="3">Ankyrin</fullName>
    </recommendedName>
</protein>
<name>A0A8E2DY94_9PEZI</name>
<reference evidence="1 2" key="1">
    <citation type="journal article" date="2016" name="Nat. Commun.">
        <title>Ectomycorrhizal ecology is imprinted in the genome of the dominant symbiotic fungus Cenococcum geophilum.</title>
        <authorList>
            <consortium name="DOE Joint Genome Institute"/>
            <person name="Peter M."/>
            <person name="Kohler A."/>
            <person name="Ohm R.A."/>
            <person name="Kuo A."/>
            <person name="Krutzmann J."/>
            <person name="Morin E."/>
            <person name="Arend M."/>
            <person name="Barry K.W."/>
            <person name="Binder M."/>
            <person name="Choi C."/>
            <person name="Clum A."/>
            <person name="Copeland A."/>
            <person name="Grisel N."/>
            <person name="Haridas S."/>
            <person name="Kipfer T."/>
            <person name="LaButti K."/>
            <person name="Lindquist E."/>
            <person name="Lipzen A."/>
            <person name="Maire R."/>
            <person name="Meier B."/>
            <person name="Mihaltcheva S."/>
            <person name="Molinier V."/>
            <person name="Murat C."/>
            <person name="Poggeler S."/>
            <person name="Quandt C.A."/>
            <person name="Sperisen C."/>
            <person name="Tritt A."/>
            <person name="Tisserant E."/>
            <person name="Crous P.W."/>
            <person name="Henrissat B."/>
            <person name="Nehls U."/>
            <person name="Egli S."/>
            <person name="Spatafora J.W."/>
            <person name="Grigoriev I.V."/>
            <person name="Martin F.M."/>
        </authorList>
    </citation>
    <scope>NUCLEOTIDE SEQUENCE [LARGE SCALE GENOMIC DNA]</scope>
    <source>
        <strain evidence="1 2">CBS 459.81</strain>
    </source>
</reference>
<evidence type="ECO:0000313" key="1">
    <source>
        <dbReference type="EMBL" id="OCK73824.1"/>
    </source>
</evidence>
<dbReference type="InterPro" id="IPR036770">
    <property type="entry name" value="Ankyrin_rpt-contain_sf"/>
</dbReference>
<evidence type="ECO:0008006" key="3">
    <source>
        <dbReference type="Google" id="ProtNLM"/>
    </source>
</evidence>
<dbReference type="Pfam" id="PF13637">
    <property type="entry name" value="Ank_4"/>
    <property type="match status" value="1"/>
</dbReference>
<dbReference type="OrthoDB" id="6718656at2759"/>
<proteinExistence type="predicted"/>
<keyword evidence="2" id="KW-1185">Reference proteome</keyword>
<dbReference type="Gene3D" id="1.25.40.20">
    <property type="entry name" value="Ankyrin repeat-containing domain"/>
    <property type="match status" value="1"/>
</dbReference>
<organism evidence="1 2">
    <name type="scientific">Lepidopterella palustris CBS 459.81</name>
    <dbReference type="NCBI Taxonomy" id="1314670"/>
    <lineage>
        <taxon>Eukaryota</taxon>
        <taxon>Fungi</taxon>
        <taxon>Dikarya</taxon>
        <taxon>Ascomycota</taxon>
        <taxon>Pezizomycotina</taxon>
        <taxon>Dothideomycetes</taxon>
        <taxon>Pleosporomycetidae</taxon>
        <taxon>Mytilinidiales</taxon>
        <taxon>Argynnaceae</taxon>
        <taxon>Lepidopterella</taxon>
    </lineage>
</organism>
<sequence length="116" mass="12791">MATVQEASYWDHLWLEEGRRLFASACATASLEQLAIILGARGRDGRVVRPSSDEIRHELVRACHLGHNEVVERLLQEKADVNAVAAWNNGRTALQAAAGGDHVTVRERLRQAGALR</sequence>